<evidence type="ECO:0008006" key="5">
    <source>
        <dbReference type="Google" id="ProtNLM"/>
    </source>
</evidence>
<sequence length="230" mass="23776">MPSKKAKFAAITSMSLMGLLVASPVYANPSDSLQDPELSVEVDPGSGDGTPVSVQSPLDPILNPSPNQPGNPSKNPEEPEPGEPAPELPGKGDDGDELPGGDDNIGLPGGDLSGEGDDNNGRDDKNGGDHSGNNDGSDDNGTDGSAPEEDEDLVTPPDPTDPPEDKKPESVSYLHHAKEQQKMTDKSSGEEGGKIPDTSTSHPAQMLAGLMAALTGAALLCFRRFRSQQS</sequence>
<feature type="signal peptide" evidence="2">
    <location>
        <begin position="1"/>
        <end position="27"/>
    </location>
</feature>
<feature type="chain" id="PRO_5015536950" description="LPXTG-motif cell wall-anchored protein" evidence="2">
    <location>
        <begin position="28"/>
        <end position="230"/>
    </location>
</feature>
<evidence type="ECO:0000256" key="1">
    <source>
        <dbReference type="SAM" id="MobiDB-lite"/>
    </source>
</evidence>
<dbReference type="RefSeq" id="WP_108022697.1">
    <property type="nucleotide sequence ID" value="NZ_QBKR01000008.1"/>
</dbReference>
<evidence type="ECO:0000256" key="2">
    <source>
        <dbReference type="SAM" id="SignalP"/>
    </source>
</evidence>
<accession>A0A2T6BXP7</accession>
<organism evidence="3 4">
    <name type="scientific">Melghirimyces profundicolus</name>
    <dbReference type="NCBI Taxonomy" id="1242148"/>
    <lineage>
        <taxon>Bacteria</taxon>
        <taxon>Bacillati</taxon>
        <taxon>Bacillota</taxon>
        <taxon>Bacilli</taxon>
        <taxon>Bacillales</taxon>
        <taxon>Thermoactinomycetaceae</taxon>
        <taxon>Melghirimyces</taxon>
    </lineage>
</organism>
<keyword evidence="2" id="KW-0732">Signal</keyword>
<name>A0A2T6BXP7_9BACL</name>
<feature type="compositionally biased region" description="Basic and acidic residues" evidence="1">
    <location>
        <begin position="176"/>
        <end position="194"/>
    </location>
</feature>
<keyword evidence="4" id="KW-1185">Reference proteome</keyword>
<gene>
    <name evidence="3" type="ORF">C8P63_10857</name>
</gene>
<feature type="region of interest" description="Disordered" evidence="1">
    <location>
        <begin position="26"/>
        <end position="202"/>
    </location>
</feature>
<feature type="compositionally biased region" description="Basic and acidic residues" evidence="1">
    <location>
        <begin position="119"/>
        <end position="128"/>
    </location>
</feature>
<comment type="caution">
    <text evidence="3">The sequence shown here is derived from an EMBL/GenBank/DDBJ whole genome shotgun (WGS) entry which is preliminary data.</text>
</comment>
<evidence type="ECO:0000313" key="4">
    <source>
        <dbReference type="Proteomes" id="UP000244240"/>
    </source>
</evidence>
<dbReference type="EMBL" id="QBKR01000008">
    <property type="protein sequence ID" value="PTX60747.1"/>
    <property type="molecule type" value="Genomic_DNA"/>
</dbReference>
<feature type="compositionally biased region" description="Acidic residues" evidence="1">
    <location>
        <begin position="136"/>
        <end position="153"/>
    </location>
</feature>
<evidence type="ECO:0000313" key="3">
    <source>
        <dbReference type="EMBL" id="PTX60747.1"/>
    </source>
</evidence>
<proteinExistence type="predicted"/>
<reference evidence="3 4" key="1">
    <citation type="submission" date="2018-04" db="EMBL/GenBank/DDBJ databases">
        <title>Genomic Encyclopedia of Archaeal and Bacterial Type Strains, Phase II (KMG-II): from individual species to whole genera.</title>
        <authorList>
            <person name="Goeker M."/>
        </authorList>
    </citation>
    <scope>NUCLEOTIDE SEQUENCE [LARGE SCALE GENOMIC DNA]</scope>
    <source>
        <strain evidence="3 4">DSM 45787</strain>
    </source>
</reference>
<protein>
    <recommendedName>
        <fullName evidence="5">LPXTG-motif cell wall-anchored protein</fullName>
    </recommendedName>
</protein>
<dbReference type="Proteomes" id="UP000244240">
    <property type="component" value="Unassembled WGS sequence"/>
</dbReference>
<dbReference type="AlphaFoldDB" id="A0A2T6BXP7"/>